<dbReference type="EMBL" id="JARKIF010000009">
    <property type="protein sequence ID" value="KAJ7630619.1"/>
    <property type="molecule type" value="Genomic_DNA"/>
</dbReference>
<evidence type="ECO:0000313" key="1">
    <source>
        <dbReference type="EMBL" id="KAJ7630619.1"/>
    </source>
</evidence>
<name>A0AAD7BTT4_9AGAR</name>
<evidence type="ECO:0000313" key="2">
    <source>
        <dbReference type="Proteomes" id="UP001221142"/>
    </source>
</evidence>
<organism evidence="1 2">
    <name type="scientific">Roridomyces roridus</name>
    <dbReference type="NCBI Taxonomy" id="1738132"/>
    <lineage>
        <taxon>Eukaryota</taxon>
        <taxon>Fungi</taxon>
        <taxon>Dikarya</taxon>
        <taxon>Basidiomycota</taxon>
        <taxon>Agaricomycotina</taxon>
        <taxon>Agaricomycetes</taxon>
        <taxon>Agaricomycetidae</taxon>
        <taxon>Agaricales</taxon>
        <taxon>Marasmiineae</taxon>
        <taxon>Mycenaceae</taxon>
        <taxon>Roridomyces</taxon>
    </lineage>
</organism>
<proteinExistence type="predicted"/>
<reference evidence="1" key="1">
    <citation type="submission" date="2023-03" db="EMBL/GenBank/DDBJ databases">
        <title>Massive genome expansion in bonnet fungi (Mycena s.s.) driven by repeated elements and novel gene families across ecological guilds.</title>
        <authorList>
            <consortium name="Lawrence Berkeley National Laboratory"/>
            <person name="Harder C.B."/>
            <person name="Miyauchi S."/>
            <person name="Viragh M."/>
            <person name="Kuo A."/>
            <person name="Thoen E."/>
            <person name="Andreopoulos B."/>
            <person name="Lu D."/>
            <person name="Skrede I."/>
            <person name="Drula E."/>
            <person name="Henrissat B."/>
            <person name="Morin E."/>
            <person name="Kohler A."/>
            <person name="Barry K."/>
            <person name="LaButti K."/>
            <person name="Morin E."/>
            <person name="Salamov A."/>
            <person name="Lipzen A."/>
            <person name="Mereny Z."/>
            <person name="Hegedus B."/>
            <person name="Baldrian P."/>
            <person name="Stursova M."/>
            <person name="Weitz H."/>
            <person name="Taylor A."/>
            <person name="Grigoriev I.V."/>
            <person name="Nagy L.G."/>
            <person name="Martin F."/>
            <person name="Kauserud H."/>
        </authorList>
    </citation>
    <scope>NUCLEOTIDE SEQUENCE</scope>
    <source>
        <strain evidence="1">9284</strain>
    </source>
</reference>
<comment type="caution">
    <text evidence="1">The sequence shown here is derived from an EMBL/GenBank/DDBJ whole genome shotgun (WGS) entry which is preliminary data.</text>
</comment>
<keyword evidence="2" id="KW-1185">Reference proteome</keyword>
<dbReference type="AlphaFoldDB" id="A0AAD7BTT4"/>
<sequence>MSLSFDDADFTVRSAVDGSLFSVNRAKLRGSHVFWDMFSVCDTDEVLELHEPESSLAALFRLLHTPPDPPLLLSPCDSEKVTTTLPVRYDATTAIPLPILRLLWYLTDKYALSDTRVLDSLQAHLLAHAPVDPLTVHGMALTLGDMPNVVSESSQYILPLARYTLEEIQAGIPSVADYHRIHELQAFRVKTLQEILGHKYSALFPHNFGTCPTHSTGAAAAWDRARNVLAGKIESDTDVAGEMHTLAYIFQSCGTCSKAFTAAVEMLAYKCRRVRRTIMMETNEDSDDEF</sequence>
<accession>A0AAD7BTT4</accession>
<dbReference type="Proteomes" id="UP001221142">
    <property type="component" value="Unassembled WGS sequence"/>
</dbReference>
<gene>
    <name evidence="1" type="ORF">FB45DRAFT_540080</name>
</gene>
<protein>
    <submittedName>
        <fullName evidence="1">Uncharacterized protein</fullName>
    </submittedName>
</protein>